<name>A0ABQ9EG77_TEGGR</name>
<keyword evidence="1" id="KW-0472">Membrane</keyword>
<dbReference type="Proteomes" id="UP001217089">
    <property type="component" value="Unassembled WGS sequence"/>
</dbReference>
<dbReference type="EMBL" id="JARBDR010000903">
    <property type="protein sequence ID" value="KAJ8304205.1"/>
    <property type="molecule type" value="Genomic_DNA"/>
</dbReference>
<proteinExistence type="predicted"/>
<comment type="caution">
    <text evidence="2">The sequence shown here is derived from an EMBL/GenBank/DDBJ whole genome shotgun (WGS) entry which is preliminary data.</text>
</comment>
<sequence length="104" mass="12013">MLGIVNKYRYLDIWKKKSVKLASHVLQLVFLGLTGFRFSVANLLPNIASASELYLVLYISMDWAQSNKHLMNILLNRKTSDTITSMIVDWAQSNKHLMNMLLNR</sequence>
<keyword evidence="1" id="KW-1133">Transmembrane helix</keyword>
<keyword evidence="1" id="KW-0812">Transmembrane</keyword>
<accession>A0ABQ9EG77</accession>
<protein>
    <submittedName>
        <fullName evidence="2">Uncharacterized protein</fullName>
    </submittedName>
</protein>
<organism evidence="2 3">
    <name type="scientific">Tegillarca granosa</name>
    <name type="common">Malaysian cockle</name>
    <name type="synonym">Anadara granosa</name>
    <dbReference type="NCBI Taxonomy" id="220873"/>
    <lineage>
        <taxon>Eukaryota</taxon>
        <taxon>Metazoa</taxon>
        <taxon>Spiralia</taxon>
        <taxon>Lophotrochozoa</taxon>
        <taxon>Mollusca</taxon>
        <taxon>Bivalvia</taxon>
        <taxon>Autobranchia</taxon>
        <taxon>Pteriomorphia</taxon>
        <taxon>Arcoida</taxon>
        <taxon>Arcoidea</taxon>
        <taxon>Arcidae</taxon>
        <taxon>Tegillarca</taxon>
    </lineage>
</organism>
<feature type="transmembrane region" description="Helical" evidence="1">
    <location>
        <begin position="21"/>
        <end position="40"/>
    </location>
</feature>
<evidence type="ECO:0000256" key="1">
    <source>
        <dbReference type="SAM" id="Phobius"/>
    </source>
</evidence>
<keyword evidence="3" id="KW-1185">Reference proteome</keyword>
<reference evidence="2 3" key="1">
    <citation type="submission" date="2022-12" db="EMBL/GenBank/DDBJ databases">
        <title>Chromosome-level genome of Tegillarca granosa.</title>
        <authorList>
            <person name="Kim J."/>
        </authorList>
    </citation>
    <scope>NUCLEOTIDE SEQUENCE [LARGE SCALE GENOMIC DNA]</scope>
    <source>
        <strain evidence="2">Teg-2019</strain>
        <tissue evidence="2">Adductor muscle</tissue>
    </source>
</reference>
<evidence type="ECO:0000313" key="2">
    <source>
        <dbReference type="EMBL" id="KAJ8304205.1"/>
    </source>
</evidence>
<gene>
    <name evidence="2" type="ORF">KUTeg_017788</name>
</gene>
<evidence type="ECO:0000313" key="3">
    <source>
        <dbReference type="Proteomes" id="UP001217089"/>
    </source>
</evidence>